<dbReference type="InterPro" id="IPR050428">
    <property type="entry name" value="TCS_sensor_his_kinase"/>
</dbReference>
<dbReference type="EMBL" id="JAFMPK010000026">
    <property type="protein sequence ID" value="MBO0608403.1"/>
    <property type="molecule type" value="Genomic_DNA"/>
</dbReference>
<keyword evidence="7" id="KW-0472">Membrane</keyword>
<keyword evidence="7" id="KW-1133">Transmembrane helix</keyword>
<feature type="compositionally biased region" description="Low complexity" evidence="6">
    <location>
        <begin position="383"/>
        <end position="397"/>
    </location>
</feature>
<dbReference type="PANTHER" id="PTHR45436">
    <property type="entry name" value="SENSOR HISTIDINE KINASE YKOH"/>
    <property type="match status" value="1"/>
</dbReference>
<sequence>MSSTSSTPPSRLRQVAPWVSVVGVAAFVLVAPALYTSQWGGKTLGWIVGIAAILLAVVAAIVAQRSATTDVAESRMYVHRARVFEKIAEERRAALDALVTQQLPAFLANDPVPPLPRIDDDQSLKRLEEAGIALTQVQEERVARRDAVQVAVVSLGRKVQASAHRIQEEASRMVQRHPTDPDILQTSMRVDHAAAQQARQAQSLAALCGEWPGQQWNEPLALPDVVQGAAGRITAFHRVEVSGDPGVAVSARIVEPLIHLVAELLANATQSSPPTTQVLVALRQVQRGAVIEIDDCGVGLDAKQLDQARDIASGKKQVSITDLGEIPQTGLAVVGTYARRHGFRVDITESVYGGLRAIVMIPGELTEPVAPSDLGGSGGGEAVRVPSVPTTPSLPTRGTSSAATAIADVSAPAEFSDPAEAAEPRRKAAEPTEPVTPFSGAVPAVTAAPEAAPRERTGSLAEPAGLADAVDEKESTLSDEPWSSPSTPPSATVTDRPPRGHERLEGPDTTTTTSPGSPAAETRPTRRGPDDDEFPEPIALPQRRSRREEAEAIAPTVSGESNGKHTRSVRQQTAEEAGQWMGAFFSVDKTPGNAIDSSDPSADAGATSEDR</sequence>
<proteinExistence type="predicted"/>
<keyword evidence="4" id="KW-0808">Transferase</keyword>
<organism evidence="9 10">
    <name type="scientific">Myceligenerans salitolerans</name>
    <dbReference type="NCBI Taxonomy" id="1230528"/>
    <lineage>
        <taxon>Bacteria</taxon>
        <taxon>Bacillati</taxon>
        <taxon>Actinomycetota</taxon>
        <taxon>Actinomycetes</taxon>
        <taxon>Micrococcales</taxon>
        <taxon>Promicromonosporaceae</taxon>
        <taxon>Myceligenerans</taxon>
    </lineage>
</organism>
<dbReference type="SMART" id="SM00387">
    <property type="entry name" value="HATPase_c"/>
    <property type="match status" value="1"/>
</dbReference>
<keyword evidence="5" id="KW-0418">Kinase</keyword>
<evidence type="ECO:0000256" key="1">
    <source>
        <dbReference type="ARBA" id="ARBA00000085"/>
    </source>
</evidence>
<keyword evidence="10" id="KW-1185">Reference proteome</keyword>
<feature type="compositionally biased region" description="Low complexity" evidence="6">
    <location>
        <begin position="441"/>
        <end position="451"/>
    </location>
</feature>
<reference evidence="10" key="2">
    <citation type="submission" date="2023-07" db="EMBL/GenBank/DDBJ databases">
        <title>Myceligenerans salitolerans sp. nov., a halotolerant actinomycete isolated from a salt lake in Xinjiang, China.</title>
        <authorList>
            <person name="Guan T."/>
        </authorList>
    </citation>
    <scope>NUCLEOTIDE SEQUENCE [LARGE SCALE GENOMIC DNA]</scope>
    <source>
        <strain evidence="10">XHU 5031</strain>
    </source>
</reference>
<protein>
    <recommendedName>
        <fullName evidence="2">histidine kinase</fullName>
        <ecNumber evidence="2">2.7.13.3</ecNumber>
    </recommendedName>
</protein>
<evidence type="ECO:0000259" key="8">
    <source>
        <dbReference type="SMART" id="SM00387"/>
    </source>
</evidence>
<evidence type="ECO:0000256" key="5">
    <source>
        <dbReference type="ARBA" id="ARBA00022777"/>
    </source>
</evidence>
<dbReference type="Proteomes" id="UP000664617">
    <property type="component" value="Unassembled WGS sequence"/>
</dbReference>
<feature type="compositionally biased region" description="Basic and acidic residues" evidence="6">
    <location>
        <begin position="496"/>
        <end position="506"/>
    </location>
</feature>
<comment type="catalytic activity">
    <reaction evidence="1">
        <text>ATP + protein L-histidine = ADP + protein N-phospho-L-histidine.</text>
        <dbReference type="EC" id="2.7.13.3"/>
    </reaction>
</comment>
<dbReference type="InterPro" id="IPR003594">
    <property type="entry name" value="HATPase_dom"/>
</dbReference>
<evidence type="ECO:0000256" key="3">
    <source>
        <dbReference type="ARBA" id="ARBA00022553"/>
    </source>
</evidence>
<evidence type="ECO:0000313" key="10">
    <source>
        <dbReference type="Proteomes" id="UP000664617"/>
    </source>
</evidence>
<dbReference type="SUPFAM" id="SSF55874">
    <property type="entry name" value="ATPase domain of HSP90 chaperone/DNA topoisomerase II/histidine kinase"/>
    <property type="match status" value="1"/>
</dbReference>
<evidence type="ECO:0000256" key="6">
    <source>
        <dbReference type="SAM" id="MobiDB-lite"/>
    </source>
</evidence>
<keyword evidence="3" id="KW-0597">Phosphoprotein</keyword>
<dbReference type="PANTHER" id="PTHR45436:SF5">
    <property type="entry name" value="SENSOR HISTIDINE KINASE TRCS"/>
    <property type="match status" value="1"/>
</dbReference>
<comment type="caution">
    <text evidence="9">The sequence shown here is derived from an EMBL/GenBank/DDBJ whole genome shotgun (WGS) entry which is preliminary data.</text>
</comment>
<dbReference type="RefSeq" id="WP_207274384.1">
    <property type="nucleotide sequence ID" value="NZ_JAFMPK010000026.1"/>
</dbReference>
<feature type="compositionally biased region" description="Low complexity" evidence="6">
    <location>
        <begin position="507"/>
        <end position="522"/>
    </location>
</feature>
<evidence type="ECO:0000256" key="7">
    <source>
        <dbReference type="SAM" id="Phobius"/>
    </source>
</evidence>
<feature type="domain" description="Histidine kinase/HSP90-like ATPase" evidence="8">
    <location>
        <begin position="252"/>
        <end position="365"/>
    </location>
</feature>
<evidence type="ECO:0000313" key="9">
    <source>
        <dbReference type="EMBL" id="MBO0608403.1"/>
    </source>
</evidence>
<feature type="region of interest" description="Disordered" evidence="6">
    <location>
        <begin position="370"/>
        <end position="611"/>
    </location>
</feature>
<evidence type="ECO:0000256" key="4">
    <source>
        <dbReference type="ARBA" id="ARBA00022679"/>
    </source>
</evidence>
<feature type="transmembrane region" description="Helical" evidence="7">
    <location>
        <begin position="43"/>
        <end position="63"/>
    </location>
</feature>
<dbReference type="InterPro" id="IPR036890">
    <property type="entry name" value="HATPase_C_sf"/>
</dbReference>
<reference evidence="9 10" key="1">
    <citation type="submission" date="2021-03" db="EMBL/GenBank/DDBJ databases">
        <authorList>
            <person name="Xin L."/>
        </authorList>
    </citation>
    <scope>NUCLEOTIDE SEQUENCE [LARGE SCALE GENOMIC DNA]</scope>
    <source>
        <strain evidence="9 10">XHU 5031</strain>
    </source>
</reference>
<dbReference type="EC" id="2.7.13.3" evidence="2"/>
<feature type="transmembrane region" description="Helical" evidence="7">
    <location>
        <begin position="15"/>
        <end position="36"/>
    </location>
</feature>
<name>A0ABS3I5Y3_9MICO</name>
<dbReference type="Gene3D" id="3.30.565.10">
    <property type="entry name" value="Histidine kinase-like ATPase, C-terminal domain"/>
    <property type="match status" value="1"/>
</dbReference>
<gene>
    <name evidence="9" type="ORF">J0911_05095</name>
</gene>
<accession>A0ABS3I5Y3</accession>
<dbReference type="Pfam" id="PF02518">
    <property type="entry name" value="HATPase_c"/>
    <property type="match status" value="1"/>
</dbReference>
<evidence type="ECO:0000256" key="2">
    <source>
        <dbReference type="ARBA" id="ARBA00012438"/>
    </source>
</evidence>
<keyword evidence="7" id="KW-0812">Transmembrane</keyword>